<dbReference type="Proteomes" id="UP000234341">
    <property type="component" value="Unassembled WGS sequence"/>
</dbReference>
<dbReference type="InterPro" id="IPR010982">
    <property type="entry name" value="Lambda_DNA-bd_dom_sf"/>
</dbReference>
<comment type="caution">
    <text evidence="1">The sequence shown here is derived from an EMBL/GenBank/DDBJ whole genome shotgun (WGS) entry which is preliminary data.</text>
</comment>
<dbReference type="AlphaFoldDB" id="A0A2N5C9I5"/>
<accession>A0A2N5C9I5</accession>
<reference evidence="1 2" key="1">
    <citation type="submission" date="2017-12" db="EMBL/GenBank/DDBJ databases">
        <title>Genome sequence of the active heterotrophic nitrifier-denitrifier, Cupriavidus pauculus UM1.</title>
        <authorList>
            <person name="Putonti C."/>
            <person name="Castignetti D."/>
        </authorList>
    </citation>
    <scope>NUCLEOTIDE SEQUENCE [LARGE SCALE GENOMIC DNA]</scope>
    <source>
        <strain evidence="1 2">UM1</strain>
    </source>
</reference>
<organism evidence="1 2">
    <name type="scientific">Cupriavidus pauculus</name>
    <dbReference type="NCBI Taxonomy" id="82633"/>
    <lineage>
        <taxon>Bacteria</taxon>
        <taxon>Pseudomonadati</taxon>
        <taxon>Pseudomonadota</taxon>
        <taxon>Betaproteobacteria</taxon>
        <taxon>Burkholderiales</taxon>
        <taxon>Burkholderiaceae</taxon>
        <taxon>Cupriavidus</taxon>
    </lineage>
</organism>
<dbReference type="SUPFAM" id="SSF47413">
    <property type="entry name" value="lambda repressor-like DNA-binding domains"/>
    <property type="match status" value="1"/>
</dbReference>
<evidence type="ECO:0000313" key="2">
    <source>
        <dbReference type="Proteomes" id="UP000234341"/>
    </source>
</evidence>
<dbReference type="Gene3D" id="1.10.260.40">
    <property type="entry name" value="lambda repressor-like DNA-binding domains"/>
    <property type="match status" value="1"/>
</dbReference>
<evidence type="ECO:0000313" key="1">
    <source>
        <dbReference type="EMBL" id="PLP98890.1"/>
    </source>
</evidence>
<proteinExistence type="predicted"/>
<dbReference type="RefSeq" id="WP_101683039.1">
    <property type="nucleotide sequence ID" value="NZ_PJRP01000009.1"/>
</dbReference>
<protein>
    <submittedName>
        <fullName evidence="1">Uncharacterized protein</fullName>
    </submittedName>
</protein>
<gene>
    <name evidence="1" type="ORF">CYJ10_19065</name>
</gene>
<name>A0A2N5C9I5_9BURK</name>
<dbReference type="EMBL" id="PJRP01000009">
    <property type="protein sequence ID" value="PLP98890.1"/>
    <property type="molecule type" value="Genomic_DNA"/>
</dbReference>
<sequence length="95" mass="11112">MSTSKRQLQQRECILSIRHPGLRLRKMMEFAGIQRCEMAARMHISEGELQRLILGDRPLTWYLSRRIASSLVRGYNRLGDWKALQIEVDGQRSGR</sequence>
<dbReference type="GO" id="GO:0003677">
    <property type="term" value="F:DNA binding"/>
    <property type="evidence" value="ECO:0007669"/>
    <property type="project" value="InterPro"/>
</dbReference>